<accession>A0AAE3MDX6</accession>
<comment type="caution">
    <text evidence="1">The sequence shown here is derived from an EMBL/GenBank/DDBJ whole genome shotgun (WGS) entry which is preliminary data.</text>
</comment>
<dbReference type="EMBL" id="JAPDPI010000016">
    <property type="protein sequence ID" value="MCW3805812.1"/>
    <property type="molecule type" value="Genomic_DNA"/>
</dbReference>
<keyword evidence="2" id="KW-1185">Reference proteome</keyword>
<gene>
    <name evidence="1" type="ORF">OM074_09240</name>
</gene>
<evidence type="ECO:0000313" key="2">
    <source>
        <dbReference type="Proteomes" id="UP001207408"/>
    </source>
</evidence>
<reference evidence="1" key="1">
    <citation type="submission" date="2022-10" db="EMBL/GenBank/DDBJ databases">
        <authorList>
            <person name="Yu W.X."/>
        </authorList>
    </citation>
    <scope>NUCLEOTIDE SEQUENCE</scope>
    <source>
        <strain evidence="1">D04</strain>
    </source>
</reference>
<dbReference type="AlphaFoldDB" id="A0AAE3MDX6"/>
<dbReference type="RefSeq" id="WP_301199178.1">
    <property type="nucleotide sequence ID" value="NZ_JAPDPI010000016.1"/>
</dbReference>
<proteinExistence type="predicted"/>
<protein>
    <submittedName>
        <fullName evidence="1">Uncharacterized protein</fullName>
    </submittedName>
</protein>
<dbReference type="Proteomes" id="UP001207408">
    <property type="component" value="Unassembled WGS sequence"/>
</dbReference>
<sequence>MEFDILIFIQAAGDTVYAMDLLEKNKGKRIHLCVVNVANVYKHLKDLSLDNLVVEFFPYVNLHHKNPISIYNAKRSTNKIYRDKFKNNQYREIVFFSRFFDWFTTTVIAKYLKSNKVKIRYLNYNDFVAVKSDEELTITSKGYFARQYYISIVKLITGVRYLSRYKTRTIEFDHEYYKIESEIIKEAVNVPEEYKVRFDFLCANTILFMISPVELDFITLGAKREIELFLRGLGESGYKPVVKGHPRLGIPKELKESFEGVVPCEIPIELIDLTNVKFVLGIVSSGLCTLVQEKDIQVFSLLNVLEFKKQEVVEGYKKFLIERSDNKIKFPNTLYELKGLL</sequence>
<name>A0AAE3MDX6_9BACT</name>
<evidence type="ECO:0000313" key="1">
    <source>
        <dbReference type="EMBL" id="MCW3805812.1"/>
    </source>
</evidence>
<organism evidence="1 2">
    <name type="scientific">Plebeiibacterium marinum</name>
    <dbReference type="NCBI Taxonomy" id="2992111"/>
    <lineage>
        <taxon>Bacteria</taxon>
        <taxon>Pseudomonadati</taxon>
        <taxon>Bacteroidota</taxon>
        <taxon>Bacteroidia</taxon>
        <taxon>Marinilabiliales</taxon>
        <taxon>Marinilabiliaceae</taxon>
        <taxon>Plebeiibacterium</taxon>
    </lineage>
</organism>